<comment type="caution">
    <text evidence="2">The sequence shown here is derived from an EMBL/GenBank/DDBJ whole genome shotgun (WGS) entry which is preliminary data.</text>
</comment>
<reference evidence="2 3" key="1">
    <citation type="submission" date="2017-04" db="EMBL/GenBank/DDBJ databases">
        <title>Genome Announcement: Closed genomes of Ralstonia solanacearum strains K60, UW551, and UW700.</title>
        <authorList>
            <person name="Hayes M."/>
            <person name="Macintyre A.M."/>
            <person name="Allen C."/>
        </authorList>
    </citation>
    <scope>NUCLEOTIDE SEQUENCE [LARGE SCALE GENOMIC DNA]</scope>
    <source>
        <strain evidence="2 3">UW25</strain>
    </source>
</reference>
<keyword evidence="1" id="KW-1133">Transmembrane helix</keyword>
<dbReference type="InterPro" id="IPR003004">
    <property type="entry name" value="GspF/PilC"/>
</dbReference>
<dbReference type="Proteomes" id="UP000216164">
    <property type="component" value="Unassembled WGS sequence"/>
</dbReference>
<evidence type="ECO:0000313" key="3">
    <source>
        <dbReference type="Proteomes" id="UP000216164"/>
    </source>
</evidence>
<dbReference type="AlphaFoldDB" id="A0AAP7ZNC1"/>
<proteinExistence type="predicted"/>
<name>A0AAP7ZNC1_RALSL</name>
<gene>
    <name evidence="2" type="ORF">B7R77_10590</name>
</gene>
<dbReference type="EMBL" id="NCTK01000001">
    <property type="protein sequence ID" value="OYQ13653.1"/>
    <property type="molecule type" value="Genomic_DNA"/>
</dbReference>
<accession>A0AAP7ZNC1</accession>
<organism evidence="2 3">
    <name type="scientific">Ralstonia solanacearum K60</name>
    <dbReference type="NCBI Taxonomy" id="1091042"/>
    <lineage>
        <taxon>Bacteria</taxon>
        <taxon>Pseudomonadati</taxon>
        <taxon>Pseudomonadota</taxon>
        <taxon>Betaproteobacteria</taxon>
        <taxon>Burkholderiales</taxon>
        <taxon>Burkholderiaceae</taxon>
        <taxon>Ralstonia</taxon>
        <taxon>Ralstonia solanacearum species complex</taxon>
    </lineage>
</organism>
<keyword evidence="1" id="KW-0472">Membrane</keyword>
<protein>
    <submittedName>
        <fullName evidence="2">Preprotein translocase subunit SecF</fullName>
    </submittedName>
</protein>
<sequence length="51" mass="5768">MPEREAQELERRTLFLTGLLEPALILTMGVVVLLIVLAVLMPMIEINQLVH</sequence>
<keyword evidence="1" id="KW-0812">Transmembrane</keyword>
<evidence type="ECO:0000313" key="2">
    <source>
        <dbReference type="EMBL" id="OYQ13653.1"/>
    </source>
</evidence>
<feature type="transmembrane region" description="Helical" evidence="1">
    <location>
        <begin position="23"/>
        <end position="44"/>
    </location>
</feature>
<evidence type="ECO:0000256" key="1">
    <source>
        <dbReference type="SAM" id="Phobius"/>
    </source>
</evidence>
<dbReference type="PRINTS" id="PR00812">
    <property type="entry name" value="BCTERIALGSPF"/>
</dbReference>